<keyword evidence="2" id="KW-1185">Reference proteome</keyword>
<reference evidence="1 2" key="1">
    <citation type="submission" date="2020-04" db="EMBL/GenBank/DDBJ databases">
        <title>Paeniglutamicibacter sp. ANT13_2, a novel actinomycete isolated from sediment in Antarctica.</title>
        <authorList>
            <person name="Sakdapetsiri C."/>
            <person name="Pinyakong O."/>
        </authorList>
    </citation>
    <scope>NUCLEOTIDE SEQUENCE [LARGE SCALE GENOMIC DNA]</scope>
    <source>
        <strain evidence="1 2">ANT13_2</strain>
    </source>
</reference>
<dbReference type="RefSeq" id="WP_168153015.1">
    <property type="nucleotide sequence ID" value="NZ_JAAWVT010000009.1"/>
</dbReference>
<evidence type="ECO:0000313" key="2">
    <source>
        <dbReference type="Proteomes" id="UP000746595"/>
    </source>
</evidence>
<comment type="caution">
    <text evidence="1">The sequence shown here is derived from an EMBL/GenBank/DDBJ whole genome shotgun (WGS) entry which is preliminary data.</text>
</comment>
<evidence type="ECO:0000313" key="1">
    <source>
        <dbReference type="EMBL" id="NKG22226.1"/>
    </source>
</evidence>
<dbReference type="InterPro" id="IPR036614">
    <property type="entry name" value="RusA-like_sf"/>
</dbReference>
<accession>A0ABX1G9H9</accession>
<gene>
    <name evidence="1" type="ORF">HED64_16125</name>
</gene>
<dbReference type="EMBL" id="JAAWVT010000009">
    <property type="protein sequence ID" value="NKG22226.1"/>
    <property type="molecule type" value="Genomic_DNA"/>
</dbReference>
<protein>
    <submittedName>
        <fullName evidence="1">Uncharacterized protein</fullName>
    </submittedName>
</protein>
<dbReference type="SUPFAM" id="SSF103084">
    <property type="entry name" value="Holliday junction resolvase RusA"/>
    <property type="match status" value="1"/>
</dbReference>
<proteinExistence type="predicted"/>
<dbReference type="Gene3D" id="3.30.1330.70">
    <property type="entry name" value="Holliday junction resolvase RusA"/>
    <property type="match status" value="1"/>
</dbReference>
<sequence>MSDDIELLPGQADVLDLLTGSVTIVVPAPCGWINTNVRMHRMAKANLTKQWRAAACVAARGLEPMATPVRIVAHIWKARNGRYDPNNLADTTKAIVDGLVDSGLLEDDSFKHVIGPDHRHGGKGEPRIILTITQGETP</sequence>
<dbReference type="Proteomes" id="UP000746595">
    <property type="component" value="Unassembled WGS sequence"/>
</dbReference>
<name>A0ABX1G9H9_9MICC</name>
<organism evidence="1 2">
    <name type="scientific">Paeniglutamicibacter terrestris</name>
    <dbReference type="NCBI Taxonomy" id="2723403"/>
    <lineage>
        <taxon>Bacteria</taxon>
        <taxon>Bacillati</taxon>
        <taxon>Actinomycetota</taxon>
        <taxon>Actinomycetes</taxon>
        <taxon>Micrococcales</taxon>
        <taxon>Micrococcaceae</taxon>
        <taxon>Paeniglutamicibacter</taxon>
    </lineage>
</organism>